<sequence>MSKVMPCDYECNPSTSGSRVGILITMAAKVFGIVTKRFDRRLSLPSTEHSLETGDKAGVSIPNMPAYQQSSTRRLAFGSSAFDSEASKPQKDFYNNNTLVNLSKMFCVIVLLTAFVLVMSRSFGHFIKNDGNSTSDATLFFL</sequence>
<comment type="caution">
    <text evidence="2">The sequence shown here is derived from an EMBL/GenBank/DDBJ whole genome shotgun (WGS) entry which is preliminary data.</text>
</comment>
<organism evidence="2 3">
    <name type="scientific">Ancylostoma ceylanicum</name>
    <dbReference type="NCBI Taxonomy" id="53326"/>
    <lineage>
        <taxon>Eukaryota</taxon>
        <taxon>Metazoa</taxon>
        <taxon>Ecdysozoa</taxon>
        <taxon>Nematoda</taxon>
        <taxon>Chromadorea</taxon>
        <taxon>Rhabditida</taxon>
        <taxon>Rhabditina</taxon>
        <taxon>Rhabditomorpha</taxon>
        <taxon>Strongyloidea</taxon>
        <taxon>Ancylostomatidae</taxon>
        <taxon>Ancylostomatinae</taxon>
        <taxon>Ancylostoma</taxon>
    </lineage>
</organism>
<evidence type="ECO:0000313" key="2">
    <source>
        <dbReference type="EMBL" id="EYC21536.1"/>
    </source>
</evidence>
<evidence type="ECO:0000313" key="3">
    <source>
        <dbReference type="Proteomes" id="UP000024635"/>
    </source>
</evidence>
<gene>
    <name evidence="2" type="primary">Acey_s0019.g3882</name>
    <name evidence="2" type="synonym">Acey-M04C7.4</name>
    <name evidence="2" type="ORF">Y032_0019g3882</name>
</gene>
<reference evidence="3" key="1">
    <citation type="journal article" date="2015" name="Nat. Genet.">
        <title>The genome and transcriptome of the zoonotic hookworm Ancylostoma ceylanicum identify infection-specific gene families.</title>
        <authorList>
            <person name="Schwarz E.M."/>
            <person name="Hu Y."/>
            <person name="Antoshechkin I."/>
            <person name="Miller M.M."/>
            <person name="Sternberg P.W."/>
            <person name="Aroian R.V."/>
        </authorList>
    </citation>
    <scope>NUCLEOTIDE SEQUENCE</scope>
    <source>
        <strain evidence="3">HY135</strain>
    </source>
</reference>
<dbReference type="Proteomes" id="UP000024635">
    <property type="component" value="Unassembled WGS sequence"/>
</dbReference>
<keyword evidence="1" id="KW-0812">Transmembrane</keyword>
<keyword evidence="3" id="KW-1185">Reference proteome</keyword>
<feature type="transmembrane region" description="Helical" evidence="1">
    <location>
        <begin position="99"/>
        <end position="119"/>
    </location>
</feature>
<protein>
    <submittedName>
        <fullName evidence="2">Uncharacterized protein</fullName>
    </submittedName>
</protein>
<keyword evidence="1" id="KW-0472">Membrane</keyword>
<evidence type="ECO:0000256" key="1">
    <source>
        <dbReference type="SAM" id="Phobius"/>
    </source>
</evidence>
<name>A0A016V2U1_9BILA</name>
<accession>A0A016V2U1</accession>
<keyword evidence="1" id="KW-1133">Transmembrane helix</keyword>
<proteinExistence type="predicted"/>
<dbReference type="AlphaFoldDB" id="A0A016V2U1"/>
<dbReference type="EMBL" id="JARK01001355">
    <property type="protein sequence ID" value="EYC21536.1"/>
    <property type="molecule type" value="Genomic_DNA"/>
</dbReference>
<dbReference type="OrthoDB" id="5781461at2759"/>